<evidence type="ECO:0000256" key="6">
    <source>
        <dbReference type="SAM" id="Phobius"/>
    </source>
</evidence>
<evidence type="ECO:0000256" key="5">
    <source>
        <dbReference type="SAM" id="MobiDB-lite"/>
    </source>
</evidence>
<dbReference type="PANTHER" id="PTHR28304:SF2">
    <property type="entry name" value="PEROXISOMAL MEMBRANE PROTEIN PEX29"/>
    <property type="match status" value="1"/>
</dbReference>
<comment type="caution">
    <text evidence="8">The sequence shown here is derived from an EMBL/GenBank/DDBJ whole genome shotgun (WGS) entry which is preliminary data.</text>
</comment>
<evidence type="ECO:0000259" key="7">
    <source>
        <dbReference type="Pfam" id="PF06398"/>
    </source>
</evidence>
<dbReference type="AlphaFoldDB" id="A0AAD7DPS1"/>
<evidence type="ECO:0000256" key="4">
    <source>
        <dbReference type="ARBA" id="ARBA00023136"/>
    </source>
</evidence>
<evidence type="ECO:0000256" key="2">
    <source>
        <dbReference type="ARBA" id="ARBA00022692"/>
    </source>
</evidence>
<dbReference type="Proteomes" id="UP001221757">
    <property type="component" value="Unassembled WGS sequence"/>
</dbReference>
<feature type="region of interest" description="Disordered" evidence="5">
    <location>
        <begin position="354"/>
        <end position="382"/>
    </location>
</feature>
<dbReference type="GO" id="GO:0005778">
    <property type="term" value="C:peroxisomal membrane"/>
    <property type="evidence" value="ECO:0007669"/>
    <property type="project" value="TreeGrafter"/>
</dbReference>
<evidence type="ECO:0000256" key="3">
    <source>
        <dbReference type="ARBA" id="ARBA00022989"/>
    </source>
</evidence>
<comment type="subcellular location">
    <subcellularLocation>
        <location evidence="1">Membrane</location>
        <topology evidence="1">Multi-pass membrane protein</topology>
    </subcellularLocation>
</comment>
<evidence type="ECO:0000256" key="1">
    <source>
        <dbReference type="ARBA" id="ARBA00004141"/>
    </source>
</evidence>
<protein>
    <submittedName>
        <fullName evidence="8">Integral peroxisomal membrane peroxin-domain-containing protein</fullName>
    </submittedName>
</protein>
<keyword evidence="9" id="KW-1185">Reference proteome</keyword>
<reference evidence="8" key="1">
    <citation type="submission" date="2023-03" db="EMBL/GenBank/DDBJ databases">
        <title>Massive genome expansion in bonnet fungi (Mycena s.s.) driven by repeated elements and novel gene families across ecological guilds.</title>
        <authorList>
            <consortium name="Lawrence Berkeley National Laboratory"/>
            <person name="Harder C.B."/>
            <person name="Miyauchi S."/>
            <person name="Viragh M."/>
            <person name="Kuo A."/>
            <person name="Thoen E."/>
            <person name="Andreopoulos B."/>
            <person name="Lu D."/>
            <person name="Skrede I."/>
            <person name="Drula E."/>
            <person name="Henrissat B."/>
            <person name="Morin E."/>
            <person name="Kohler A."/>
            <person name="Barry K."/>
            <person name="LaButti K."/>
            <person name="Morin E."/>
            <person name="Salamov A."/>
            <person name="Lipzen A."/>
            <person name="Mereny Z."/>
            <person name="Hegedus B."/>
            <person name="Baldrian P."/>
            <person name="Stursova M."/>
            <person name="Weitz H."/>
            <person name="Taylor A."/>
            <person name="Grigoriev I.V."/>
            <person name="Nagy L.G."/>
            <person name="Martin F."/>
            <person name="Kauserud H."/>
        </authorList>
    </citation>
    <scope>NUCLEOTIDE SEQUENCE</scope>
    <source>
        <strain evidence="8">CBHHK067</strain>
    </source>
</reference>
<organism evidence="8 9">
    <name type="scientific">Mycena rosella</name>
    <name type="common">Pink bonnet</name>
    <name type="synonym">Agaricus rosellus</name>
    <dbReference type="NCBI Taxonomy" id="1033263"/>
    <lineage>
        <taxon>Eukaryota</taxon>
        <taxon>Fungi</taxon>
        <taxon>Dikarya</taxon>
        <taxon>Basidiomycota</taxon>
        <taxon>Agaricomycotina</taxon>
        <taxon>Agaricomycetes</taxon>
        <taxon>Agaricomycetidae</taxon>
        <taxon>Agaricales</taxon>
        <taxon>Marasmiineae</taxon>
        <taxon>Mycenaceae</taxon>
        <taxon>Mycena</taxon>
    </lineage>
</organism>
<feature type="region of interest" description="Disordered" evidence="5">
    <location>
        <begin position="15"/>
        <end position="54"/>
    </location>
</feature>
<dbReference type="PANTHER" id="PTHR28304">
    <property type="entry name" value="PEROXISOMAL MEMBRANE PROTEIN PEX29"/>
    <property type="match status" value="1"/>
</dbReference>
<dbReference type="Pfam" id="PF06398">
    <property type="entry name" value="Pex24p"/>
    <property type="match status" value="1"/>
</dbReference>
<feature type="domain" description="TECPR1-like DysF" evidence="7">
    <location>
        <begin position="101"/>
        <end position="489"/>
    </location>
</feature>
<feature type="compositionally biased region" description="Basic and acidic residues" evidence="5">
    <location>
        <begin position="354"/>
        <end position="377"/>
    </location>
</feature>
<name>A0AAD7DPS1_MYCRO</name>
<gene>
    <name evidence="8" type="ORF">B0H17DRAFT_1177919</name>
</gene>
<keyword evidence="2 6" id="KW-0812">Transmembrane</keyword>
<evidence type="ECO:0000313" key="8">
    <source>
        <dbReference type="EMBL" id="KAJ7696500.1"/>
    </source>
</evidence>
<proteinExistence type="predicted"/>
<dbReference type="InterPro" id="IPR010482">
    <property type="entry name" value="TECPR1-like_DysF"/>
</dbReference>
<dbReference type="InterPro" id="IPR052816">
    <property type="entry name" value="Peroxisomal_Membrane_PEX28-32"/>
</dbReference>
<evidence type="ECO:0000313" key="9">
    <source>
        <dbReference type="Proteomes" id="UP001221757"/>
    </source>
</evidence>
<feature type="transmembrane region" description="Helical" evidence="6">
    <location>
        <begin position="143"/>
        <end position="172"/>
    </location>
</feature>
<dbReference type="GO" id="GO:0007031">
    <property type="term" value="P:peroxisome organization"/>
    <property type="evidence" value="ECO:0007669"/>
    <property type="project" value="UniProtKB-ARBA"/>
</dbReference>
<accession>A0AAD7DPS1</accession>
<sequence length="502" mass="55430">MASLDYIDVPAAATRLRPQSPEDGHQIRRVPKIVTSLPHPRPPPMHRRTDSAASISSPAKTAVNLLPQLLLSSLPSNAPPQGPSNPRGKQQANTLLSSRDPLSVPILTVNFKRFIERVGPIFWLQDRIEEIIFWRRGWKVTGVWIAAYAFLCYFPRLLFLLPQIILIGIILATHPETTHKPPPAPEAPAESGSVDWQANIQAIQNLMGFVADGETALQPYIPYLTHRKPHTPHILTLLIISLFPMLVLVWLPAFPVRGVCLFLGIAPLLFTHPNIRLLLPSLAGLAVSHADASPLLTKLRSKLFNGRSTSVPPSWKSLGVRLIDDANLTDECWVAQIREVELFENERFGAAEDSTHQEWSKTNLRDGERTGWTRGRDGWSSVGGQGGVSSNLTFSLDAGWAFVDTEDWRADLGARWAADGGPRGGDDEAPAAVGDEGALMRSSPCLFAGLTSTLDGWVYTNDAWIAHRPPSASYAPSVGGVTRRRRWVRRIWYDHTRAVSMS</sequence>
<keyword evidence="4 6" id="KW-0472">Membrane</keyword>
<dbReference type="EMBL" id="JARKIE010000034">
    <property type="protein sequence ID" value="KAJ7696500.1"/>
    <property type="molecule type" value="Genomic_DNA"/>
</dbReference>
<keyword evidence="3 6" id="KW-1133">Transmembrane helix</keyword>
<feature type="transmembrane region" description="Helical" evidence="6">
    <location>
        <begin position="233"/>
        <end position="251"/>
    </location>
</feature>